<dbReference type="AlphaFoldDB" id="X1U2P9"/>
<protein>
    <recommendedName>
        <fullName evidence="4">Lipopolysaccharide heptosyltransferase II</fullName>
    </recommendedName>
</protein>
<dbReference type="InterPro" id="IPR002201">
    <property type="entry name" value="Glyco_trans_9"/>
</dbReference>
<evidence type="ECO:0008006" key="4">
    <source>
        <dbReference type="Google" id="ProtNLM"/>
    </source>
</evidence>
<dbReference type="Pfam" id="PF01075">
    <property type="entry name" value="Glyco_transf_9"/>
    <property type="match status" value="1"/>
</dbReference>
<dbReference type="EMBL" id="BARW01021969">
    <property type="protein sequence ID" value="GAI94080.1"/>
    <property type="molecule type" value="Genomic_DNA"/>
</dbReference>
<dbReference type="GO" id="GO:0008713">
    <property type="term" value="F:ADP-heptose-lipopolysaccharide heptosyltransferase activity"/>
    <property type="evidence" value="ECO:0007669"/>
    <property type="project" value="TreeGrafter"/>
</dbReference>
<evidence type="ECO:0000256" key="1">
    <source>
        <dbReference type="ARBA" id="ARBA00022676"/>
    </source>
</evidence>
<dbReference type="SUPFAM" id="SSF53756">
    <property type="entry name" value="UDP-Glycosyltransferase/glycogen phosphorylase"/>
    <property type="match status" value="1"/>
</dbReference>
<dbReference type="GO" id="GO:0009244">
    <property type="term" value="P:lipopolysaccharide core region biosynthetic process"/>
    <property type="evidence" value="ECO:0007669"/>
    <property type="project" value="TreeGrafter"/>
</dbReference>
<feature type="non-terminal residue" evidence="3">
    <location>
        <position position="269"/>
    </location>
</feature>
<keyword evidence="2" id="KW-0808">Transferase</keyword>
<evidence type="ECO:0000256" key="2">
    <source>
        <dbReference type="ARBA" id="ARBA00022679"/>
    </source>
</evidence>
<keyword evidence="1" id="KW-0328">Glycosyltransferase</keyword>
<dbReference type="Gene3D" id="3.40.50.2000">
    <property type="entry name" value="Glycogen Phosphorylase B"/>
    <property type="match status" value="1"/>
</dbReference>
<sequence length="269" mass="29452">LNIDGPLIVIVPGGAFGPSKCWGSVRFAQTADWLITNYNATVVISVGPETLEKQIAEEICNSSKHKLINLAETPISLGELKALFSLADLVISNDTGPRHIAIALGRKVITLFGPNNPAWTDTGYENEIQIIGNVHCAPCSKPKCKKSKHICMEAITVEMVCEAAKELLENNRKRATVLSQQEFIETSNLSLRLCSGQASSEAKESFFIDSDYQTAFSKSGLTSIDAMFSFNTGKDPGGSHLPKYRSRLQFDISDPAKILFLKRYDNPNP</sequence>
<dbReference type="PANTHER" id="PTHR30160:SF1">
    <property type="entry name" value="LIPOPOLYSACCHARIDE 1,2-N-ACETYLGLUCOSAMINETRANSFERASE-RELATED"/>
    <property type="match status" value="1"/>
</dbReference>
<accession>X1U2P9</accession>
<evidence type="ECO:0000313" key="3">
    <source>
        <dbReference type="EMBL" id="GAI94080.1"/>
    </source>
</evidence>
<dbReference type="GO" id="GO:0005829">
    <property type="term" value="C:cytosol"/>
    <property type="evidence" value="ECO:0007669"/>
    <property type="project" value="TreeGrafter"/>
</dbReference>
<name>X1U2P9_9ZZZZ</name>
<dbReference type="PANTHER" id="PTHR30160">
    <property type="entry name" value="TETRAACYLDISACCHARIDE 4'-KINASE-RELATED"/>
    <property type="match status" value="1"/>
</dbReference>
<dbReference type="InterPro" id="IPR051199">
    <property type="entry name" value="LPS_LOS_Heptosyltrfase"/>
</dbReference>
<dbReference type="CDD" id="cd03789">
    <property type="entry name" value="GT9_LPS_heptosyltransferase"/>
    <property type="match status" value="1"/>
</dbReference>
<proteinExistence type="predicted"/>
<comment type="caution">
    <text evidence="3">The sequence shown here is derived from an EMBL/GenBank/DDBJ whole genome shotgun (WGS) entry which is preliminary data.</text>
</comment>
<feature type="non-terminal residue" evidence="3">
    <location>
        <position position="1"/>
    </location>
</feature>
<organism evidence="3">
    <name type="scientific">marine sediment metagenome</name>
    <dbReference type="NCBI Taxonomy" id="412755"/>
    <lineage>
        <taxon>unclassified sequences</taxon>
        <taxon>metagenomes</taxon>
        <taxon>ecological metagenomes</taxon>
    </lineage>
</organism>
<gene>
    <name evidence="3" type="ORF">S12H4_36798</name>
</gene>
<reference evidence="3" key="1">
    <citation type="journal article" date="2014" name="Front. Microbiol.">
        <title>High frequency of phylogenetically diverse reductive dehalogenase-homologous genes in deep subseafloor sedimentary metagenomes.</title>
        <authorList>
            <person name="Kawai M."/>
            <person name="Futagami T."/>
            <person name="Toyoda A."/>
            <person name="Takaki Y."/>
            <person name="Nishi S."/>
            <person name="Hori S."/>
            <person name="Arai W."/>
            <person name="Tsubouchi T."/>
            <person name="Morono Y."/>
            <person name="Uchiyama I."/>
            <person name="Ito T."/>
            <person name="Fujiyama A."/>
            <person name="Inagaki F."/>
            <person name="Takami H."/>
        </authorList>
    </citation>
    <scope>NUCLEOTIDE SEQUENCE</scope>
    <source>
        <strain evidence="3">Expedition CK06-06</strain>
    </source>
</reference>